<reference evidence="1 2" key="1">
    <citation type="submission" date="2019-05" db="EMBL/GenBank/DDBJ databases">
        <title>Another draft genome of Portunus trituberculatus and its Hox gene families provides insights of decapod evolution.</title>
        <authorList>
            <person name="Jeong J.-H."/>
            <person name="Song I."/>
            <person name="Kim S."/>
            <person name="Choi T."/>
            <person name="Kim D."/>
            <person name="Ryu S."/>
            <person name="Kim W."/>
        </authorList>
    </citation>
    <scope>NUCLEOTIDE SEQUENCE [LARGE SCALE GENOMIC DNA]</scope>
    <source>
        <tissue evidence="1">Muscle</tissue>
    </source>
</reference>
<comment type="caution">
    <text evidence="1">The sequence shown here is derived from an EMBL/GenBank/DDBJ whole genome shotgun (WGS) entry which is preliminary data.</text>
</comment>
<keyword evidence="2" id="KW-1185">Reference proteome</keyword>
<gene>
    <name evidence="1" type="ORF">E2C01_025592</name>
</gene>
<dbReference type="EMBL" id="VSRR010002599">
    <property type="protein sequence ID" value="MPC32283.1"/>
    <property type="molecule type" value="Genomic_DNA"/>
</dbReference>
<proteinExistence type="predicted"/>
<evidence type="ECO:0000313" key="1">
    <source>
        <dbReference type="EMBL" id="MPC32283.1"/>
    </source>
</evidence>
<evidence type="ECO:0000313" key="2">
    <source>
        <dbReference type="Proteomes" id="UP000324222"/>
    </source>
</evidence>
<protein>
    <submittedName>
        <fullName evidence="1">Uncharacterized protein</fullName>
    </submittedName>
</protein>
<dbReference type="AlphaFoldDB" id="A0A5B7EGV4"/>
<name>A0A5B7EGV4_PORTR</name>
<organism evidence="1 2">
    <name type="scientific">Portunus trituberculatus</name>
    <name type="common">Swimming crab</name>
    <name type="synonym">Neptunus trituberculatus</name>
    <dbReference type="NCBI Taxonomy" id="210409"/>
    <lineage>
        <taxon>Eukaryota</taxon>
        <taxon>Metazoa</taxon>
        <taxon>Ecdysozoa</taxon>
        <taxon>Arthropoda</taxon>
        <taxon>Crustacea</taxon>
        <taxon>Multicrustacea</taxon>
        <taxon>Malacostraca</taxon>
        <taxon>Eumalacostraca</taxon>
        <taxon>Eucarida</taxon>
        <taxon>Decapoda</taxon>
        <taxon>Pleocyemata</taxon>
        <taxon>Brachyura</taxon>
        <taxon>Eubrachyura</taxon>
        <taxon>Portunoidea</taxon>
        <taxon>Portunidae</taxon>
        <taxon>Portuninae</taxon>
        <taxon>Portunus</taxon>
    </lineage>
</organism>
<accession>A0A5B7EGV4</accession>
<dbReference type="Proteomes" id="UP000324222">
    <property type="component" value="Unassembled WGS sequence"/>
</dbReference>
<sequence>MIGVDLLPAEPHVCDLRTATAHLQARVNMPPPLPSSYLRRPPLATLGLLLTKGALGPHTLQPSSRDAAAPHWCPVATQRVDGTSSA</sequence>